<protein>
    <submittedName>
        <fullName evidence="2">Uncharacterized protein</fullName>
    </submittedName>
</protein>
<proteinExistence type="predicted"/>
<keyword evidence="3" id="KW-1185">Reference proteome</keyword>
<accession>A0A1Q9AUK2</accession>
<feature type="chain" id="PRO_5010181364" evidence="1">
    <location>
        <begin position="36"/>
        <end position="122"/>
    </location>
</feature>
<organism evidence="2 3">
    <name type="scientific">Xaviernesmea oryzae</name>
    <dbReference type="NCBI Taxonomy" id="464029"/>
    <lineage>
        <taxon>Bacteria</taxon>
        <taxon>Pseudomonadati</taxon>
        <taxon>Pseudomonadota</taxon>
        <taxon>Alphaproteobacteria</taxon>
        <taxon>Hyphomicrobiales</taxon>
        <taxon>Rhizobiaceae</taxon>
        <taxon>Rhizobium/Agrobacterium group</taxon>
        <taxon>Xaviernesmea</taxon>
    </lineage>
</organism>
<comment type="caution">
    <text evidence="2">The sequence shown here is derived from an EMBL/GenBank/DDBJ whole genome shotgun (WGS) entry which is preliminary data.</text>
</comment>
<evidence type="ECO:0000313" key="3">
    <source>
        <dbReference type="Proteomes" id="UP000186364"/>
    </source>
</evidence>
<evidence type="ECO:0000256" key="1">
    <source>
        <dbReference type="SAM" id="SignalP"/>
    </source>
</evidence>
<name>A0A1Q9AUK2_9HYPH</name>
<gene>
    <name evidence="2" type="ORF">BJF93_04285</name>
</gene>
<sequence>MVAVRQKTSKTARQWAARISGVLLLAALLGAPALAAPLEVPQVDQQDEIFRNLPGVKPQEPLNGPADQVTCTQVLQARRDTVFSSSNPRYDTVNVCRKGNGPEFTSPRLPPSIYRQLRGFNY</sequence>
<dbReference type="OrthoDB" id="8370098at2"/>
<dbReference type="RefSeq" id="WP_075628484.1">
    <property type="nucleotide sequence ID" value="NZ_FOAM01000004.1"/>
</dbReference>
<dbReference type="EMBL" id="MKIP01000053">
    <property type="protein sequence ID" value="OLP59140.1"/>
    <property type="molecule type" value="Genomic_DNA"/>
</dbReference>
<feature type="signal peptide" evidence="1">
    <location>
        <begin position="1"/>
        <end position="35"/>
    </location>
</feature>
<dbReference type="Proteomes" id="UP000186364">
    <property type="component" value="Unassembled WGS sequence"/>
</dbReference>
<reference evidence="2 3" key="1">
    <citation type="submission" date="2016-09" db="EMBL/GenBank/DDBJ databases">
        <title>Rhizobium sp. nov., a novel species isolated from the rice rhizosphere.</title>
        <authorList>
            <person name="Zhao J."/>
            <person name="Zhang X."/>
        </authorList>
    </citation>
    <scope>NUCLEOTIDE SEQUENCE [LARGE SCALE GENOMIC DNA]</scope>
    <source>
        <strain evidence="2 3">1.7048</strain>
    </source>
</reference>
<dbReference type="AlphaFoldDB" id="A0A1Q9AUK2"/>
<keyword evidence="1" id="KW-0732">Signal</keyword>
<evidence type="ECO:0000313" key="2">
    <source>
        <dbReference type="EMBL" id="OLP59140.1"/>
    </source>
</evidence>